<dbReference type="PANTHER" id="PTHR36507">
    <property type="entry name" value="BLL1555 PROTEIN"/>
    <property type="match status" value="1"/>
</dbReference>
<evidence type="ECO:0000313" key="3">
    <source>
        <dbReference type="Proteomes" id="UP000309061"/>
    </source>
</evidence>
<dbReference type="InterPro" id="IPR052721">
    <property type="entry name" value="ET_Amicyanin"/>
</dbReference>
<evidence type="ECO:0000313" key="2">
    <source>
        <dbReference type="EMBL" id="QGM48200.1"/>
    </source>
</evidence>
<reference evidence="2 3" key="1">
    <citation type="submission" date="2019-11" db="EMBL/GenBank/DDBJ databases">
        <title>The genome sequence of Methylocystis heyeri.</title>
        <authorList>
            <person name="Oshkin I.Y."/>
            <person name="Miroshnikov K."/>
            <person name="Dedysh S.N."/>
        </authorList>
    </citation>
    <scope>NUCLEOTIDE SEQUENCE [LARGE SCALE GENOMIC DNA]</scope>
    <source>
        <strain evidence="2 3">H2</strain>
        <plasmid evidence="2 3">unnamed1</plasmid>
    </source>
</reference>
<dbReference type="KEGG" id="mhey:H2LOC_020620"/>
<dbReference type="AlphaFoldDB" id="A0A6B8KMD6"/>
<feature type="chain" id="PRO_5025373447" evidence="1">
    <location>
        <begin position="27"/>
        <end position="111"/>
    </location>
</feature>
<dbReference type="InterPro" id="IPR008972">
    <property type="entry name" value="Cupredoxin"/>
</dbReference>
<dbReference type="PROSITE" id="PS51257">
    <property type="entry name" value="PROKAR_LIPOPROTEIN"/>
    <property type="match status" value="1"/>
</dbReference>
<protein>
    <submittedName>
        <fullName evidence="2">Uncharacterized protein</fullName>
    </submittedName>
</protein>
<proteinExistence type="predicted"/>
<dbReference type="PANTHER" id="PTHR36507:SF1">
    <property type="entry name" value="BLL1555 PROTEIN"/>
    <property type="match status" value="1"/>
</dbReference>
<organism evidence="2 3">
    <name type="scientific">Methylocystis heyeri</name>
    <dbReference type="NCBI Taxonomy" id="391905"/>
    <lineage>
        <taxon>Bacteria</taxon>
        <taxon>Pseudomonadati</taxon>
        <taxon>Pseudomonadota</taxon>
        <taxon>Alphaproteobacteria</taxon>
        <taxon>Hyphomicrobiales</taxon>
        <taxon>Methylocystaceae</taxon>
        <taxon>Methylocystis</taxon>
    </lineage>
</organism>
<dbReference type="OrthoDB" id="9796416at2"/>
<sequence length="111" mass="12008">MGVRSLTAASGAVMLGFLACMPHLHGAEPQVYVIEINKLAFGPAPAELHVNGIVEWRNSDIFRHTATADDRSFDIDLLPGAKGQTVLKRPGVIDYTCRFHPGMKGRLVVAP</sequence>
<gene>
    <name evidence="2" type="ORF">H2LOC_020620</name>
</gene>
<keyword evidence="1" id="KW-0732">Signal</keyword>
<dbReference type="Proteomes" id="UP000309061">
    <property type="component" value="Plasmid unnamed1"/>
</dbReference>
<name>A0A6B8KMD6_9HYPH</name>
<geneLocation type="plasmid" evidence="2">
    <name>unnamed1</name>
</geneLocation>
<dbReference type="EMBL" id="CP046053">
    <property type="protein sequence ID" value="QGM48200.1"/>
    <property type="molecule type" value="Genomic_DNA"/>
</dbReference>
<evidence type="ECO:0000256" key="1">
    <source>
        <dbReference type="SAM" id="SignalP"/>
    </source>
</evidence>
<dbReference type="SUPFAM" id="SSF49503">
    <property type="entry name" value="Cupredoxins"/>
    <property type="match status" value="1"/>
</dbReference>
<dbReference type="Gene3D" id="2.60.40.420">
    <property type="entry name" value="Cupredoxins - blue copper proteins"/>
    <property type="match status" value="1"/>
</dbReference>
<accession>A0A6B8KMD6</accession>
<feature type="signal peptide" evidence="1">
    <location>
        <begin position="1"/>
        <end position="26"/>
    </location>
</feature>
<keyword evidence="2" id="KW-0614">Plasmid</keyword>
<keyword evidence="3" id="KW-1185">Reference proteome</keyword>